<feature type="transmembrane region" description="Helical" evidence="3">
    <location>
        <begin position="132"/>
        <end position="156"/>
    </location>
</feature>
<keyword evidence="3" id="KW-0472">Membrane</keyword>
<keyword evidence="5" id="KW-1185">Reference proteome</keyword>
<dbReference type="Gene3D" id="3.40.50.2300">
    <property type="match status" value="1"/>
</dbReference>
<evidence type="ECO:0000313" key="5">
    <source>
        <dbReference type="Proteomes" id="UP000270094"/>
    </source>
</evidence>
<dbReference type="GO" id="GO:0007168">
    <property type="term" value="P:receptor guanylyl cyclase signaling pathway"/>
    <property type="evidence" value="ECO:0007669"/>
    <property type="project" value="TreeGrafter"/>
</dbReference>
<keyword evidence="1" id="KW-0547">Nucleotide-binding</keyword>
<dbReference type="Proteomes" id="UP000270094">
    <property type="component" value="Unassembled WGS sequence"/>
</dbReference>
<evidence type="ECO:0000256" key="1">
    <source>
        <dbReference type="ARBA" id="ARBA00022741"/>
    </source>
</evidence>
<dbReference type="EMBL" id="UYYB01029694">
    <property type="protein sequence ID" value="VDM73257.1"/>
    <property type="molecule type" value="Genomic_DNA"/>
</dbReference>
<keyword evidence="3" id="KW-0812">Transmembrane</keyword>
<organism evidence="4 5">
    <name type="scientific">Strongylus vulgaris</name>
    <name type="common">Blood worm</name>
    <dbReference type="NCBI Taxonomy" id="40348"/>
    <lineage>
        <taxon>Eukaryota</taxon>
        <taxon>Metazoa</taxon>
        <taxon>Ecdysozoa</taxon>
        <taxon>Nematoda</taxon>
        <taxon>Chromadorea</taxon>
        <taxon>Rhabditida</taxon>
        <taxon>Rhabditina</taxon>
        <taxon>Rhabditomorpha</taxon>
        <taxon>Strongyloidea</taxon>
        <taxon>Strongylidae</taxon>
        <taxon>Strongylus</taxon>
    </lineage>
</organism>
<feature type="non-terminal residue" evidence="4">
    <location>
        <position position="225"/>
    </location>
</feature>
<evidence type="ECO:0008006" key="6">
    <source>
        <dbReference type="Google" id="ProtNLM"/>
    </source>
</evidence>
<dbReference type="InterPro" id="IPR028082">
    <property type="entry name" value="Peripla_BP_I"/>
</dbReference>
<reference evidence="4 5" key="1">
    <citation type="submission" date="2018-11" db="EMBL/GenBank/DDBJ databases">
        <authorList>
            <consortium name="Pathogen Informatics"/>
        </authorList>
    </citation>
    <scope>NUCLEOTIDE SEQUENCE [LARGE SCALE GENOMIC DNA]</scope>
</reference>
<dbReference type="GO" id="GO:0005886">
    <property type="term" value="C:plasma membrane"/>
    <property type="evidence" value="ECO:0007669"/>
    <property type="project" value="TreeGrafter"/>
</dbReference>
<evidence type="ECO:0000256" key="3">
    <source>
        <dbReference type="SAM" id="Phobius"/>
    </source>
</evidence>
<dbReference type="InterPro" id="IPR050401">
    <property type="entry name" value="Cyclic_nucleotide_synthase"/>
</dbReference>
<dbReference type="PANTHER" id="PTHR11920:SF495">
    <property type="entry name" value="RECEPTOR-TYPE GUANYLATE CYCLASE GCY-7"/>
    <property type="match status" value="1"/>
</dbReference>
<dbReference type="PANTHER" id="PTHR11920">
    <property type="entry name" value="GUANYLYL CYCLASE"/>
    <property type="match status" value="1"/>
</dbReference>
<keyword evidence="2" id="KW-0456">Lyase</keyword>
<dbReference type="AlphaFoldDB" id="A0A3P7JAR4"/>
<dbReference type="OrthoDB" id="302535at2759"/>
<evidence type="ECO:0000313" key="4">
    <source>
        <dbReference type="EMBL" id="VDM73257.1"/>
    </source>
</evidence>
<dbReference type="SUPFAM" id="SSF53822">
    <property type="entry name" value="Periplasmic binding protein-like I"/>
    <property type="match status" value="1"/>
</dbReference>
<name>A0A3P7JAR4_STRVU</name>
<dbReference type="GO" id="GO:0004383">
    <property type="term" value="F:guanylate cyclase activity"/>
    <property type="evidence" value="ECO:0007669"/>
    <property type="project" value="TreeGrafter"/>
</dbReference>
<sequence length="225" mass="25034">MAQYAPQLHDAMIVYANVVNRTLAANESIRDGSKMFNMTKGIYRGALGDVVEAWDGSRIPNFILTGVGDTNEPQQLILIQLDTDVNATLVPLYNIAQEQQVVWNGRATPTTVPACGYTGSECPIPFFEAYRIYVIVGICIAALLILAVIAVILIALRERENEKNRQDALWKIAFHKLRKPVHKTRSQSFTSAISGVSGRSGDQSAILDWKTETDKMCYFYYGNEP</sequence>
<accession>A0A3P7JAR4</accession>
<evidence type="ECO:0000256" key="2">
    <source>
        <dbReference type="ARBA" id="ARBA00023239"/>
    </source>
</evidence>
<keyword evidence="3" id="KW-1133">Transmembrane helix</keyword>
<dbReference type="GO" id="GO:0000166">
    <property type="term" value="F:nucleotide binding"/>
    <property type="evidence" value="ECO:0007669"/>
    <property type="project" value="UniProtKB-KW"/>
</dbReference>
<proteinExistence type="predicted"/>
<dbReference type="GO" id="GO:0004016">
    <property type="term" value="F:adenylate cyclase activity"/>
    <property type="evidence" value="ECO:0007669"/>
    <property type="project" value="TreeGrafter"/>
</dbReference>
<gene>
    <name evidence="4" type="ORF">SVUK_LOCUS8255</name>
</gene>
<protein>
    <recommendedName>
        <fullName evidence="6">Receptor ligand binding region domain-containing protein</fullName>
    </recommendedName>
</protein>
<dbReference type="GO" id="GO:0001653">
    <property type="term" value="F:peptide receptor activity"/>
    <property type="evidence" value="ECO:0007669"/>
    <property type="project" value="TreeGrafter"/>
</dbReference>